<dbReference type="EMBL" id="JAQQWM010000009">
    <property type="protein sequence ID" value="KAK8045756.1"/>
    <property type="molecule type" value="Genomic_DNA"/>
</dbReference>
<organism evidence="2 3">
    <name type="scientific">Apiospora saccharicola</name>
    <dbReference type="NCBI Taxonomy" id="335842"/>
    <lineage>
        <taxon>Eukaryota</taxon>
        <taxon>Fungi</taxon>
        <taxon>Dikarya</taxon>
        <taxon>Ascomycota</taxon>
        <taxon>Pezizomycotina</taxon>
        <taxon>Sordariomycetes</taxon>
        <taxon>Xylariomycetidae</taxon>
        <taxon>Amphisphaeriales</taxon>
        <taxon>Apiosporaceae</taxon>
        <taxon>Apiospora</taxon>
    </lineage>
</organism>
<name>A0ABR1TIH1_9PEZI</name>
<evidence type="ECO:0000313" key="3">
    <source>
        <dbReference type="Proteomes" id="UP001446871"/>
    </source>
</evidence>
<protein>
    <submittedName>
        <fullName evidence="2">Uncharacterized protein</fullName>
    </submittedName>
</protein>
<reference evidence="2 3" key="1">
    <citation type="submission" date="2023-01" db="EMBL/GenBank/DDBJ databases">
        <title>Analysis of 21 Apiospora genomes using comparative genomics revels a genus with tremendous synthesis potential of carbohydrate active enzymes and secondary metabolites.</title>
        <authorList>
            <person name="Sorensen T."/>
        </authorList>
    </citation>
    <scope>NUCLEOTIDE SEQUENCE [LARGE SCALE GENOMIC DNA]</scope>
    <source>
        <strain evidence="2 3">CBS 83171</strain>
    </source>
</reference>
<sequence length="69" mass="7353">MAELTPSSTKEHMPCAASPRTTWTSSAANVSYASVDLSMLYRLSEPLPLLAGGVRLIRARSCATARSGR</sequence>
<accession>A0ABR1TIH1</accession>
<proteinExistence type="predicted"/>
<evidence type="ECO:0000313" key="2">
    <source>
        <dbReference type="EMBL" id="KAK8045756.1"/>
    </source>
</evidence>
<comment type="caution">
    <text evidence="2">The sequence shown here is derived from an EMBL/GenBank/DDBJ whole genome shotgun (WGS) entry which is preliminary data.</text>
</comment>
<keyword evidence="3" id="KW-1185">Reference proteome</keyword>
<dbReference type="Proteomes" id="UP001446871">
    <property type="component" value="Unassembled WGS sequence"/>
</dbReference>
<evidence type="ECO:0000256" key="1">
    <source>
        <dbReference type="SAM" id="MobiDB-lite"/>
    </source>
</evidence>
<gene>
    <name evidence="2" type="ORF">PG996_013820</name>
</gene>
<feature type="region of interest" description="Disordered" evidence="1">
    <location>
        <begin position="1"/>
        <end position="20"/>
    </location>
</feature>